<evidence type="ECO:0000256" key="4">
    <source>
        <dbReference type="ARBA" id="ARBA00023242"/>
    </source>
</evidence>
<proteinExistence type="inferred from homology"/>
<evidence type="ECO:0000256" key="1">
    <source>
        <dbReference type="ARBA" id="ARBA00004123"/>
    </source>
</evidence>
<protein>
    <submittedName>
        <fullName evidence="5">Uncharacterized protein</fullName>
    </submittedName>
</protein>
<name>A0A9W7E6E2_9STRA</name>
<keyword evidence="3" id="KW-0813">Transport</keyword>
<sequence length="959" mass="104247">MFVQGSANPQTLELYQRAAALISAKSTNQQRQEADNYLQSLQKPSTPLFPTTYDGITSALLYSLQTLHIPTIPLQNIKENHAVIRLLCGILSGKISKEMSVLESQDGLNILTSYLAIQTNFQTYYINQPVRKSGDYLNAVTDVYARLITMIHPTSSIEGVCGQCIQSLTSSSPEKPFLPIVAATILFFIPEFSTANVDYDKNTVDGVRETYNKLFRPLCEVGAEFLRSDTELEAKVKIVEASRRVYKICSQFFPDAVNLSQLSTTPFLSSLIELLKLPVRDDANASLVAAASEYLDLVIENSKAADLPILFELVKSFEEPSEHRFIYTPYQSLVQLVEGGGSTASSTALSNISNLILSLATKSIPHICTKATGASINTTLITPFITQQLQRSPLHTVRCNVLNVYLDINDLPVIDRLPIYERPLYKEVCNVLLTLASFPSSFESWEDELEVDESEFTEFRQLVSEPLQQCYSLLRLDFLLTLQAYMSQSSKWEEIEVCLFGLEEVSGVVCARVKSVAGFGSLKADKEGTVKVLKELTEVVCKAQGEQLHPCMLTSTCRYLGSFAPFINTHCNPDTIVQILAYLEVALGHPSSSSDTKGEAGKSVRGILLNCTKQLSNTDITTCLLGTLITTALTTGNEPAILAIAEGSTRLCVQIGGPRGTAGLGVLCTPVLKYIEGTFAEAKTLEQGGVDLGQVEVLKRNMAMGLGVLAVIIKYLDGSTPDANGVTELLNFMWPLLTSIATYAPCRTHPSILTSLLSVHSKIVSSFGEVISSRLGEVINVVVQAYEEIYDVACLNFVGVAVEKFGPLSGPYSASFRDLLHHLTSKTLAHLNSKGIPSSTSIVAAFYGLAQRFLLFCPLGLVSNDSFPLIYSFAVACLTQCLGERDSTRAALIFLTQIIGRKGVRLSPSSRAVLAPRANEIDAHTARFGGPIVLACLLGAGVGGPPMLRGPFGDCLYAV</sequence>
<comment type="caution">
    <text evidence="5">The sequence shown here is derived from an EMBL/GenBank/DDBJ whole genome shotgun (WGS) entry which is preliminary data.</text>
</comment>
<dbReference type="AlphaFoldDB" id="A0A9W7E6E2"/>
<keyword evidence="4" id="KW-0539">Nucleus</keyword>
<comment type="subcellular location">
    <subcellularLocation>
        <location evidence="1">Nucleus</location>
    </subcellularLocation>
</comment>
<gene>
    <name evidence="5" type="ORF">TrRE_jg5251</name>
</gene>
<dbReference type="Gene3D" id="1.25.10.10">
    <property type="entry name" value="Leucine-rich Repeat Variant"/>
    <property type="match status" value="1"/>
</dbReference>
<dbReference type="PANTHER" id="PTHR12363">
    <property type="entry name" value="TRANSPORTIN 3 AND IMPORTIN 13"/>
    <property type="match status" value="1"/>
</dbReference>
<dbReference type="PANTHER" id="PTHR12363:SF33">
    <property type="entry name" value="IMPORTIN-13"/>
    <property type="match status" value="1"/>
</dbReference>
<dbReference type="SUPFAM" id="SSF48371">
    <property type="entry name" value="ARM repeat"/>
    <property type="match status" value="1"/>
</dbReference>
<keyword evidence="6" id="KW-1185">Reference proteome</keyword>
<evidence type="ECO:0000256" key="2">
    <source>
        <dbReference type="ARBA" id="ARBA00007991"/>
    </source>
</evidence>
<dbReference type="InterPro" id="IPR016024">
    <property type="entry name" value="ARM-type_fold"/>
</dbReference>
<dbReference type="InterPro" id="IPR051345">
    <property type="entry name" value="Importin_beta-like_NTR"/>
</dbReference>
<feature type="non-terminal residue" evidence="5">
    <location>
        <position position="1"/>
    </location>
</feature>
<dbReference type="Proteomes" id="UP001165082">
    <property type="component" value="Unassembled WGS sequence"/>
</dbReference>
<accession>A0A9W7E6E2</accession>
<reference evidence="5" key="1">
    <citation type="submission" date="2022-07" db="EMBL/GenBank/DDBJ databases">
        <title>Genome analysis of Parmales, a sister group of diatoms, reveals the evolutionary specialization of diatoms from phago-mixotrophs to photoautotrophs.</title>
        <authorList>
            <person name="Ban H."/>
            <person name="Sato S."/>
            <person name="Yoshikawa S."/>
            <person name="Kazumasa Y."/>
            <person name="Nakamura Y."/>
            <person name="Ichinomiya M."/>
            <person name="Saitoh K."/>
            <person name="Sato N."/>
            <person name="Blanc-Mathieu R."/>
            <person name="Endo H."/>
            <person name="Kuwata A."/>
            <person name="Ogata H."/>
        </authorList>
    </citation>
    <scope>NUCLEOTIDE SEQUENCE</scope>
</reference>
<organism evidence="5 6">
    <name type="scientific">Triparma retinervis</name>
    <dbReference type="NCBI Taxonomy" id="2557542"/>
    <lineage>
        <taxon>Eukaryota</taxon>
        <taxon>Sar</taxon>
        <taxon>Stramenopiles</taxon>
        <taxon>Ochrophyta</taxon>
        <taxon>Bolidophyceae</taxon>
        <taxon>Parmales</taxon>
        <taxon>Triparmaceae</taxon>
        <taxon>Triparma</taxon>
    </lineage>
</organism>
<dbReference type="InterPro" id="IPR011989">
    <property type="entry name" value="ARM-like"/>
</dbReference>
<evidence type="ECO:0000256" key="3">
    <source>
        <dbReference type="ARBA" id="ARBA00022448"/>
    </source>
</evidence>
<evidence type="ECO:0000313" key="5">
    <source>
        <dbReference type="EMBL" id="GMH64228.1"/>
    </source>
</evidence>
<dbReference type="EMBL" id="BRXZ01001169">
    <property type="protein sequence ID" value="GMH64228.1"/>
    <property type="molecule type" value="Genomic_DNA"/>
</dbReference>
<dbReference type="GO" id="GO:0006606">
    <property type="term" value="P:protein import into nucleus"/>
    <property type="evidence" value="ECO:0007669"/>
    <property type="project" value="TreeGrafter"/>
</dbReference>
<comment type="similarity">
    <text evidence="2">Belongs to the importin beta family.</text>
</comment>
<dbReference type="GO" id="GO:0005737">
    <property type="term" value="C:cytoplasm"/>
    <property type="evidence" value="ECO:0007669"/>
    <property type="project" value="TreeGrafter"/>
</dbReference>
<evidence type="ECO:0000313" key="6">
    <source>
        <dbReference type="Proteomes" id="UP001165082"/>
    </source>
</evidence>
<dbReference type="GO" id="GO:0005634">
    <property type="term" value="C:nucleus"/>
    <property type="evidence" value="ECO:0007669"/>
    <property type="project" value="UniProtKB-SubCell"/>
</dbReference>
<dbReference type="OrthoDB" id="189691at2759"/>